<evidence type="ECO:0000256" key="2">
    <source>
        <dbReference type="ARBA" id="ARBA00004370"/>
    </source>
</evidence>
<dbReference type="PANTHER" id="PTHR43047:SF72">
    <property type="entry name" value="OSMOSENSING HISTIDINE PROTEIN KINASE SLN1"/>
    <property type="match status" value="1"/>
</dbReference>
<dbReference type="InterPro" id="IPR003594">
    <property type="entry name" value="HATPase_dom"/>
</dbReference>
<dbReference type="SMART" id="SM00086">
    <property type="entry name" value="PAC"/>
    <property type="match status" value="3"/>
</dbReference>
<evidence type="ECO:0000259" key="14">
    <source>
        <dbReference type="PROSITE" id="PS50839"/>
    </source>
</evidence>
<dbReference type="Gene3D" id="3.30.450.20">
    <property type="entry name" value="PAS domain"/>
    <property type="match status" value="3"/>
</dbReference>
<dbReference type="CDD" id="cd16922">
    <property type="entry name" value="HATPase_EvgS-ArcB-TorS-like"/>
    <property type="match status" value="1"/>
</dbReference>
<dbReference type="PROSITE" id="PS50113">
    <property type="entry name" value="PAC"/>
    <property type="match status" value="1"/>
</dbReference>
<keyword evidence="8 10" id="KW-1133">Transmembrane helix</keyword>
<dbReference type="CDD" id="cd00082">
    <property type="entry name" value="HisKA"/>
    <property type="match status" value="1"/>
</dbReference>
<dbReference type="InterPro" id="IPR000014">
    <property type="entry name" value="PAS"/>
</dbReference>
<name>A0ABY2X547_9RHOB</name>
<dbReference type="PROSITE" id="PS50112">
    <property type="entry name" value="PAS"/>
    <property type="match status" value="2"/>
</dbReference>
<dbReference type="InterPro" id="IPR004358">
    <property type="entry name" value="Sig_transdc_His_kin-like_C"/>
</dbReference>
<evidence type="ECO:0000256" key="5">
    <source>
        <dbReference type="ARBA" id="ARBA00022679"/>
    </source>
</evidence>
<gene>
    <name evidence="15" type="ORF">FGK64_17545</name>
</gene>
<feature type="domain" description="CHASE" evidence="14">
    <location>
        <begin position="70"/>
        <end position="233"/>
    </location>
</feature>
<dbReference type="Pfam" id="PF00512">
    <property type="entry name" value="HisKA"/>
    <property type="match status" value="1"/>
</dbReference>
<dbReference type="SUPFAM" id="SSF55785">
    <property type="entry name" value="PYP-like sensor domain (PAS domain)"/>
    <property type="match status" value="3"/>
</dbReference>
<dbReference type="SUPFAM" id="SSF55874">
    <property type="entry name" value="ATPase domain of HSP90 chaperone/DNA topoisomerase II/histidine kinase"/>
    <property type="match status" value="1"/>
</dbReference>
<keyword evidence="16" id="KW-1185">Reference proteome</keyword>
<feature type="transmembrane region" description="Helical" evidence="10">
    <location>
        <begin position="300"/>
        <end position="320"/>
    </location>
</feature>
<dbReference type="SMART" id="SM00387">
    <property type="entry name" value="HATPase_c"/>
    <property type="match status" value="1"/>
</dbReference>
<dbReference type="Proteomes" id="UP001191082">
    <property type="component" value="Unassembled WGS sequence"/>
</dbReference>
<comment type="subcellular location">
    <subcellularLocation>
        <location evidence="2">Membrane</location>
    </subcellularLocation>
</comment>
<dbReference type="Gene3D" id="3.30.565.10">
    <property type="entry name" value="Histidine kinase-like ATPase, C-terminal domain"/>
    <property type="match status" value="1"/>
</dbReference>
<feature type="domain" description="PAS" evidence="12">
    <location>
        <begin position="587"/>
        <end position="658"/>
    </location>
</feature>
<evidence type="ECO:0000256" key="8">
    <source>
        <dbReference type="ARBA" id="ARBA00022989"/>
    </source>
</evidence>
<dbReference type="InterPro" id="IPR042240">
    <property type="entry name" value="CHASE_sf"/>
</dbReference>
<dbReference type="Pfam" id="PF02518">
    <property type="entry name" value="HATPase_c"/>
    <property type="match status" value="1"/>
</dbReference>
<dbReference type="Pfam" id="PF03924">
    <property type="entry name" value="CHASE"/>
    <property type="match status" value="1"/>
</dbReference>
<reference evidence="15 16" key="1">
    <citation type="submission" date="2019-05" db="EMBL/GenBank/DDBJ databases">
        <title>Marivita sp. nov. isolated from sea sediment.</title>
        <authorList>
            <person name="Kim W."/>
        </authorList>
    </citation>
    <scope>NUCLEOTIDE SEQUENCE [LARGE SCALE GENOMIC DNA]</scope>
    <source>
        <strain evidence="15 16">CAU 1492</strain>
    </source>
</reference>
<proteinExistence type="predicted"/>
<dbReference type="InterPro" id="IPR013767">
    <property type="entry name" value="PAS_fold"/>
</dbReference>
<feature type="domain" description="PAS" evidence="12">
    <location>
        <begin position="344"/>
        <end position="389"/>
    </location>
</feature>
<dbReference type="Pfam" id="PF00989">
    <property type="entry name" value="PAS"/>
    <property type="match status" value="1"/>
</dbReference>
<dbReference type="InterPro" id="IPR036097">
    <property type="entry name" value="HisK_dim/P_sf"/>
</dbReference>
<dbReference type="EC" id="2.7.13.3" evidence="3"/>
<evidence type="ECO:0000256" key="1">
    <source>
        <dbReference type="ARBA" id="ARBA00000085"/>
    </source>
</evidence>
<evidence type="ECO:0000313" key="16">
    <source>
        <dbReference type="Proteomes" id="UP001191082"/>
    </source>
</evidence>
<dbReference type="SMART" id="SM00388">
    <property type="entry name" value="HisKA"/>
    <property type="match status" value="1"/>
</dbReference>
<dbReference type="InterPro" id="IPR036890">
    <property type="entry name" value="HATPase_C_sf"/>
</dbReference>
<evidence type="ECO:0000259" key="13">
    <source>
        <dbReference type="PROSITE" id="PS50113"/>
    </source>
</evidence>
<dbReference type="InterPro" id="IPR003661">
    <property type="entry name" value="HisK_dim/P_dom"/>
</dbReference>
<dbReference type="InterPro" id="IPR035965">
    <property type="entry name" value="PAS-like_dom_sf"/>
</dbReference>
<comment type="caution">
    <text evidence="15">The sequence shown here is derived from an EMBL/GenBank/DDBJ whole genome shotgun (WGS) entry which is preliminary data.</text>
</comment>
<evidence type="ECO:0000259" key="12">
    <source>
        <dbReference type="PROSITE" id="PS50112"/>
    </source>
</evidence>
<dbReference type="InterPro" id="IPR005467">
    <property type="entry name" value="His_kinase_dom"/>
</dbReference>
<protein>
    <recommendedName>
        <fullName evidence="3">histidine kinase</fullName>
        <ecNumber evidence="3">2.7.13.3</ecNumber>
    </recommendedName>
</protein>
<evidence type="ECO:0000256" key="6">
    <source>
        <dbReference type="ARBA" id="ARBA00022692"/>
    </source>
</evidence>
<keyword evidence="7" id="KW-0418">Kinase</keyword>
<dbReference type="PROSITE" id="PS50109">
    <property type="entry name" value="HIS_KIN"/>
    <property type="match status" value="1"/>
</dbReference>
<evidence type="ECO:0000256" key="3">
    <source>
        <dbReference type="ARBA" id="ARBA00012438"/>
    </source>
</evidence>
<dbReference type="PANTHER" id="PTHR43047">
    <property type="entry name" value="TWO-COMPONENT HISTIDINE PROTEIN KINASE"/>
    <property type="match status" value="1"/>
</dbReference>
<keyword evidence="6 10" id="KW-0812">Transmembrane</keyword>
<keyword evidence="9 10" id="KW-0472">Membrane</keyword>
<dbReference type="InterPro" id="IPR000700">
    <property type="entry name" value="PAS-assoc_C"/>
</dbReference>
<dbReference type="Gene3D" id="3.30.450.350">
    <property type="entry name" value="CHASE domain"/>
    <property type="match status" value="1"/>
</dbReference>
<feature type="domain" description="PAC" evidence="13">
    <location>
        <begin position="662"/>
        <end position="714"/>
    </location>
</feature>
<dbReference type="PROSITE" id="PS50839">
    <property type="entry name" value="CHASE"/>
    <property type="match status" value="1"/>
</dbReference>
<evidence type="ECO:0000256" key="10">
    <source>
        <dbReference type="SAM" id="Phobius"/>
    </source>
</evidence>
<sequence>MKLGTRTAQFGLLTLCVVITILAYRAVDRVAWRDTERTFVTLTSDTVDSINTRFTAFRRHLDGLAGLFNASETVTRDDMVHYVDATIAADTSLHGLNGLGFIQQIGRPDLPAFLAEVESLGVTGFRVHPDAGTDTLYLVKYIEPVQLNPDVPGLDMAAEDAYRTTLEEARDSGLARLSPPVPLEIDGNTRTAFIFVRPVFRTDAPVGTVEERRAALRGWAYAPIFVDAALANLTASQGKLFTMSARAQADAAPYFPSVDAAQADAADALFGRRSALNLHGLPIVMEWASTEQLNDRYSQISAIVVLVGGTLLTGVFGYLLRTISRREEEVSRQVARKTSDLISSEEENRSIVENAVAGILTLDPHGYILSCNKATLTMLGRKEAEIVGRPAGQAFPGIELDEPMQRLSWRRSGSGRRRHFDVRASAWTSANGSRRTTLIIRDVTEEMRMIEEVENTERRWDLALRGAQIGVFNIDLSTGRSEVTDSWKRLMNLPVDEDGLDYQKIFQSRIHPDDADALAQADAACIRGETERAISQYRMHFEGEGWRWMMSNAAVVEMDGPDRGKYLIGAQTDVTDQVLVQEKIRENEERLRLVFSYAPVGNAVLLPDGRFSAVNDAFCEMLGFGEVDLTENRKLRDILARDDLIDILKQIERVKQAGGHSVEAEREFTRRDGSRFWGLTSVSWTPDKQTQDDIYIVQVNDITEIKNLERMKSEFIATVSHELRTPLTSIRGALALLENALGDSLKGSGHRLLDIAQSNSDRLIALVNDILDMERIGSGQLEFHFESEDVAEFLEEVSHQMLPYADGLGIRLEFDIPEDTGAIWIDRTRAAQVFSNLISNACKFSQRDSVVRIEARAGDTMTTFRVIDSGRGIPDTFRANIFKPFSQADSTDTREKGGTGLGLSIVKQIVERMGGTVDYESVLGKGTTFLFTVPQEEPKAERRNDGMSMAVGQS</sequence>
<dbReference type="SMART" id="SM00091">
    <property type="entry name" value="PAS"/>
    <property type="match status" value="2"/>
</dbReference>
<dbReference type="CDD" id="cd00130">
    <property type="entry name" value="PAS"/>
    <property type="match status" value="2"/>
</dbReference>
<comment type="catalytic activity">
    <reaction evidence="1">
        <text>ATP + protein L-histidine = ADP + protein N-phospho-L-histidine.</text>
        <dbReference type="EC" id="2.7.13.3"/>
    </reaction>
</comment>
<keyword evidence="4" id="KW-0597">Phosphoprotein</keyword>
<evidence type="ECO:0000256" key="9">
    <source>
        <dbReference type="ARBA" id="ARBA00023136"/>
    </source>
</evidence>
<dbReference type="EMBL" id="VCPC01000004">
    <property type="protein sequence ID" value="TMV10585.1"/>
    <property type="molecule type" value="Genomic_DNA"/>
</dbReference>
<dbReference type="InterPro" id="IPR006189">
    <property type="entry name" value="CHASE_dom"/>
</dbReference>
<dbReference type="SMART" id="SM01079">
    <property type="entry name" value="CHASE"/>
    <property type="match status" value="1"/>
</dbReference>
<evidence type="ECO:0000256" key="4">
    <source>
        <dbReference type="ARBA" id="ARBA00022553"/>
    </source>
</evidence>
<evidence type="ECO:0000259" key="11">
    <source>
        <dbReference type="PROSITE" id="PS50109"/>
    </source>
</evidence>
<feature type="domain" description="Histidine kinase" evidence="11">
    <location>
        <begin position="718"/>
        <end position="937"/>
    </location>
</feature>
<dbReference type="InterPro" id="IPR001610">
    <property type="entry name" value="PAC"/>
</dbReference>
<evidence type="ECO:0000313" key="15">
    <source>
        <dbReference type="EMBL" id="TMV10585.1"/>
    </source>
</evidence>
<dbReference type="RefSeq" id="WP_138865159.1">
    <property type="nucleotide sequence ID" value="NZ_VCPC01000004.1"/>
</dbReference>
<accession>A0ABY2X547</accession>
<organism evidence="15 16">
    <name type="scientific">Arenibacterium halophilum</name>
    <dbReference type="NCBI Taxonomy" id="2583821"/>
    <lineage>
        <taxon>Bacteria</taxon>
        <taxon>Pseudomonadati</taxon>
        <taxon>Pseudomonadota</taxon>
        <taxon>Alphaproteobacteria</taxon>
        <taxon>Rhodobacterales</taxon>
        <taxon>Paracoccaceae</taxon>
        <taxon>Arenibacterium</taxon>
    </lineage>
</organism>
<dbReference type="Gene3D" id="1.10.287.130">
    <property type="match status" value="1"/>
</dbReference>
<dbReference type="Pfam" id="PF13426">
    <property type="entry name" value="PAS_9"/>
    <property type="match status" value="1"/>
</dbReference>
<dbReference type="SUPFAM" id="SSF47384">
    <property type="entry name" value="Homodimeric domain of signal transducing histidine kinase"/>
    <property type="match status" value="1"/>
</dbReference>
<evidence type="ECO:0000256" key="7">
    <source>
        <dbReference type="ARBA" id="ARBA00022777"/>
    </source>
</evidence>
<dbReference type="PRINTS" id="PR00344">
    <property type="entry name" value="BCTRLSENSOR"/>
</dbReference>
<dbReference type="NCBIfam" id="TIGR00229">
    <property type="entry name" value="sensory_box"/>
    <property type="match status" value="2"/>
</dbReference>
<keyword evidence="5" id="KW-0808">Transferase</keyword>